<dbReference type="EMBL" id="LWDD02000176">
    <property type="protein sequence ID" value="KAE8263057.1"/>
    <property type="molecule type" value="Genomic_DNA"/>
</dbReference>
<evidence type="ECO:0000256" key="2">
    <source>
        <dbReference type="ARBA" id="ARBA00022741"/>
    </source>
</evidence>
<sequence>MATDASTNAVLEKILAELGELKTRNQVLESKLDHLQGATLLSSPVIQGQGFFPGTRRESTGLQPIASHSPGHTSDGLLLSASPPFHPSGMSFSSLSVGGARPVSAAALAPTSAAIEEHPLNDGNPAAPHLPPTSTNTPTNKSPILTGQSGGAMPVPISLGLGGSSAGAGAYRSGLTAISSHTAESSSNVLSTSAGSASSVAAGSGSVPSTSTLGGKYTSRIILASHPGQTGIRPLPLRWGGGSQDPRERGPVVASRHPNSIRVRNAVGAYGGSYAIYRALSIAMGQLDPNHRPDYTNTEPPFEILPNPSWFDPTKIVSIDPWGHLAPQLFKNHLDEGIDVRPTIAMTRAHIKMPEIDAAVKAGKLPIDGKIVVRSERLPGMSADEDPGCEINVSKAAVEPVWYLPGVAQRLGVTEAGLRRALFEETGGSVPELLTRHDINVFLPPISGLTAYIFGNPKFVSDESKEVTVRVHDECNGSDVFGSDICTCRPYLLFGLIEAIKTAQRGGSGVVIYFRKEGRALGEVIKYLVYNARKRGTDSASMYFKRTENIAGVKDMRFQALMPDMLHWLGIKRIDNMISMSDMKHDAIVNSGIPIVRRYEIPEELIPTDSRVEIDAKIQAGYFSASKNVTEADLSHTVGRGWEDVEH</sequence>
<gene>
    <name evidence="10" type="ORF">A4X03_0g1965</name>
    <name evidence="9" type="ORF">JKIAZH3_G3778</name>
</gene>
<keyword evidence="12" id="KW-1185">Reference proteome</keyword>
<dbReference type="InterPro" id="IPR032677">
    <property type="entry name" value="GTP_cyclohydro_II"/>
</dbReference>
<comment type="similarity">
    <text evidence="1">Belongs to the GTP cyclohydrolase II family.</text>
</comment>
<evidence type="ECO:0000256" key="1">
    <source>
        <dbReference type="ARBA" id="ARBA00008131"/>
    </source>
</evidence>
<dbReference type="Pfam" id="PF00925">
    <property type="entry name" value="GTP_cyclohydro2"/>
    <property type="match status" value="1"/>
</dbReference>
<keyword evidence="3" id="KW-0378">Hydrolase</keyword>
<dbReference type="SUPFAM" id="SSF142695">
    <property type="entry name" value="RibA-like"/>
    <property type="match status" value="1"/>
</dbReference>
<feature type="domain" description="GTP cyclohydrolase II" evidence="7">
    <location>
        <begin position="454"/>
        <end position="599"/>
    </location>
</feature>
<dbReference type="NCBIfam" id="NF005536">
    <property type="entry name" value="PRK07198.1"/>
    <property type="match status" value="1"/>
</dbReference>
<dbReference type="PANTHER" id="PTHR47259:SF2">
    <property type="entry name" value="URACIL-REGULATED PROTEIN 1"/>
    <property type="match status" value="1"/>
</dbReference>
<evidence type="ECO:0000256" key="3">
    <source>
        <dbReference type="ARBA" id="ARBA00022801"/>
    </source>
</evidence>
<protein>
    <recommendedName>
        <fullName evidence="13">GTP cyclohydrolase N-terminal domain-containing protein</fullName>
    </recommendedName>
</protein>
<feature type="compositionally biased region" description="Low complexity" evidence="6">
    <location>
        <begin position="132"/>
        <end position="143"/>
    </location>
</feature>
<dbReference type="PANTHER" id="PTHR47259">
    <property type="match status" value="1"/>
</dbReference>
<name>A0A177UM92_9BASI</name>
<keyword evidence="4" id="KW-0342">GTP-binding</keyword>
<dbReference type="AlphaFoldDB" id="A0A177UM92"/>
<reference evidence="10" key="2">
    <citation type="journal article" date="2019" name="IMA Fungus">
        <title>Genome sequencing and comparison of five Tilletia species to identify candidate genes for the detection of regulated species infecting wheat.</title>
        <authorList>
            <person name="Nguyen H.D.T."/>
            <person name="Sultana T."/>
            <person name="Kesanakurti P."/>
            <person name="Hambleton S."/>
        </authorList>
    </citation>
    <scope>NUCLEOTIDE SEQUENCE</scope>
    <source>
        <strain evidence="10">DAOMC 238032</strain>
    </source>
</reference>
<dbReference type="InterPro" id="IPR000926">
    <property type="entry name" value="RibA"/>
</dbReference>
<reference evidence="10" key="1">
    <citation type="submission" date="2016-04" db="EMBL/GenBank/DDBJ databases">
        <authorList>
            <person name="Nguyen H.D."/>
            <person name="Kesanakurti P."/>
            <person name="Cullis J."/>
            <person name="Levesque C.A."/>
            <person name="Hambleton S."/>
        </authorList>
    </citation>
    <scope>NUCLEOTIDE SEQUENCE</scope>
    <source>
        <strain evidence="10">DAOMC 238032</strain>
    </source>
</reference>
<evidence type="ECO:0000256" key="4">
    <source>
        <dbReference type="ARBA" id="ARBA00023134"/>
    </source>
</evidence>
<dbReference type="Pfam" id="PF12471">
    <property type="entry name" value="GTP_CH_N"/>
    <property type="match status" value="1"/>
</dbReference>
<dbReference type="Gene3D" id="3.40.50.10990">
    <property type="entry name" value="GTP cyclohydrolase II"/>
    <property type="match status" value="1"/>
</dbReference>
<feature type="region of interest" description="Disordered" evidence="6">
    <location>
        <begin position="233"/>
        <end position="254"/>
    </location>
</feature>
<dbReference type="GO" id="GO:0003935">
    <property type="term" value="F:GTP cyclohydrolase II activity"/>
    <property type="evidence" value="ECO:0007669"/>
    <property type="project" value="InterPro"/>
</dbReference>
<dbReference type="GO" id="GO:0009231">
    <property type="term" value="P:riboflavin biosynthetic process"/>
    <property type="evidence" value="ECO:0007669"/>
    <property type="project" value="InterPro"/>
</dbReference>
<feature type="coiled-coil region" evidence="5">
    <location>
        <begin position="11"/>
        <end position="38"/>
    </location>
</feature>
<accession>A0A177UM92</accession>
<organism evidence="10 11">
    <name type="scientific">Tilletia caries</name>
    <name type="common">wheat bunt fungus</name>
    <dbReference type="NCBI Taxonomy" id="13290"/>
    <lineage>
        <taxon>Eukaryota</taxon>
        <taxon>Fungi</taxon>
        <taxon>Dikarya</taxon>
        <taxon>Basidiomycota</taxon>
        <taxon>Ustilaginomycotina</taxon>
        <taxon>Exobasidiomycetes</taxon>
        <taxon>Tilletiales</taxon>
        <taxon>Tilletiaceae</taxon>
        <taxon>Tilletia</taxon>
    </lineage>
</organism>
<dbReference type="EMBL" id="CAJHJG010004613">
    <property type="protein sequence ID" value="CAD6942502.1"/>
    <property type="molecule type" value="Genomic_DNA"/>
</dbReference>
<feature type="region of interest" description="Disordered" evidence="6">
    <location>
        <begin position="117"/>
        <end position="151"/>
    </location>
</feature>
<evidence type="ECO:0000313" key="9">
    <source>
        <dbReference type="EMBL" id="CAD6942502.1"/>
    </source>
</evidence>
<keyword evidence="2" id="KW-0547">Nucleotide-binding</keyword>
<evidence type="ECO:0000313" key="12">
    <source>
        <dbReference type="Proteomes" id="UP000836402"/>
    </source>
</evidence>
<dbReference type="Proteomes" id="UP000836402">
    <property type="component" value="Unassembled WGS sequence"/>
</dbReference>
<evidence type="ECO:0000256" key="6">
    <source>
        <dbReference type="SAM" id="MobiDB-lite"/>
    </source>
</evidence>
<dbReference type="InterPro" id="IPR022163">
    <property type="entry name" value="GTP_CH_N"/>
</dbReference>
<evidence type="ECO:0000256" key="5">
    <source>
        <dbReference type="SAM" id="Coils"/>
    </source>
</evidence>
<evidence type="ECO:0000259" key="8">
    <source>
        <dbReference type="Pfam" id="PF12471"/>
    </source>
</evidence>
<dbReference type="InterPro" id="IPR036144">
    <property type="entry name" value="RibA-like_sf"/>
</dbReference>
<dbReference type="CDD" id="cd00641">
    <property type="entry name" value="GTP_cyclohydro2"/>
    <property type="match status" value="1"/>
</dbReference>
<keyword evidence="5" id="KW-0175">Coiled coil</keyword>
<feature type="domain" description="GTP cyclohydrolase N-terminal" evidence="8">
    <location>
        <begin position="220"/>
        <end position="425"/>
    </location>
</feature>
<comment type="caution">
    <text evidence="10">The sequence shown here is derived from an EMBL/GenBank/DDBJ whole genome shotgun (WGS) entry which is preliminary data.</text>
</comment>
<feature type="region of interest" description="Disordered" evidence="6">
    <location>
        <begin position="54"/>
        <end position="82"/>
    </location>
</feature>
<evidence type="ECO:0008006" key="13">
    <source>
        <dbReference type="Google" id="ProtNLM"/>
    </source>
</evidence>
<evidence type="ECO:0000313" key="11">
    <source>
        <dbReference type="Proteomes" id="UP000077671"/>
    </source>
</evidence>
<evidence type="ECO:0000313" key="10">
    <source>
        <dbReference type="EMBL" id="KAE8263057.1"/>
    </source>
</evidence>
<reference evidence="9" key="3">
    <citation type="submission" date="2020-10" db="EMBL/GenBank/DDBJ databases">
        <authorList>
            <person name="Sedaghatjoo S."/>
        </authorList>
    </citation>
    <scope>NUCLEOTIDE SEQUENCE</scope>
    <source>
        <strain evidence="9">AZH3</strain>
    </source>
</reference>
<dbReference type="GO" id="GO:0005525">
    <property type="term" value="F:GTP binding"/>
    <property type="evidence" value="ECO:0007669"/>
    <property type="project" value="UniProtKB-KW"/>
</dbReference>
<dbReference type="Proteomes" id="UP000077671">
    <property type="component" value="Unassembled WGS sequence"/>
</dbReference>
<evidence type="ECO:0000259" key="7">
    <source>
        <dbReference type="Pfam" id="PF00925"/>
    </source>
</evidence>
<proteinExistence type="inferred from homology"/>